<dbReference type="EMBL" id="FCOK02000135">
    <property type="protein sequence ID" value="SAL73456.1"/>
    <property type="molecule type" value="Genomic_DNA"/>
</dbReference>
<reference evidence="2 3" key="1">
    <citation type="submission" date="2016-01" db="EMBL/GenBank/DDBJ databases">
        <authorList>
            <person name="Oliw E.H."/>
        </authorList>
    </citation>
    <scope>NUCLEOTIDE SEQUENCE [LARGE SCALE GENOMIC DNA]</scope>
    <source>
        <strain evidence="2">LMG 27134</strain>
    </source>
</reference>
<sequence length="100" mass="10766">MFFQLTQPVFAMCLNGVTLAQATNVVDHSLPTLKPELRLSIRLAVHNALIEAATTTAQGSVLSAFACERSIQIICEEQSASQQRLPASNLGASERPTGKR</sequence>
<dbReference type="Proteomes" id="UP000054683">
    <property type="component" value="Unassembled WGS sequence"/>
</dbReference>
<evidence type="ECO:0000313" key="2">
    <source>
        <dbReference type="EMBL" id="SAL73456.1"/>
    </source>
</evidence>
<name>A0A158JX87_9BURK</name>
<organism evidence="2 3">
    <name type="scientific">Caballeronia udeis</name>
    <dbReference type="NCBI Taxonomy" id="1232866"/>
    <lineage>
        <taxon>Bacteria</taxon>
        <taxon>Pseudomonadati</taxon>
        <taxon>Pseudomonadota</taxon>
        <taxon>Betaproteobacteria</taxon>
        <taxon>Burkholderiales</taxon>
        <taxon>Burkholderiaceae</taxon>
        <taxon>Caballeronia</taxon>
    </lineage>
</organism>
<proteinExistence type="predicted"/>
<protein>
    <submittedName>
        <fullName evidence="2">Uncharacterized protein</fullName>
    </submittedName>
</protein>
<gene>
    <name evidence="2" type="ORF">AWB69_09011</name>
</gene>
<dbReference type="AlphaFoldDB" id="A0A158JX87"/>
<feature type="region of interest" description="Disordered" evidence="1">
    <location>
        <begin position="80"/>
        <end position="100"/>
    </location>
</feature>
<evidence type="ECO:0000256" key="1">
    <source>
        <dbReference type="SAM" id="MobiDB-lite"/>
    </source>
</evidence>
<accession>A0A158JX87</accession>
<evidence type="ECO:0000313" key="3">
    <source>
        <dbReference type="Proteomes" id="UP000054683"/>
    </source>
</evidence>